<dbReference type="InterPro" id="IPR050921">
    <property type="entry name" value="T4SS_GSP_E_ATPase"/>
</dbReference>
<dbReference type="AlphaFoldDB" id="A0A1I2VP83"/>
<name>A0A1I2VP83_9HYPH</name>
<evidence type="ECO:0000313" key="4">
    <source>
        <dbReference type="EMBL" id="SFG91114.1"/>
    </source>
</evidence>
<reference evidence="5" key="1">
    <citation type="submission" date="2016-10" db="EMBL/GenBank/DDBJ databases">
        <authorList>
            <person name="Varghese N."/>
            <person name="Submissions S."/>
        </authorList>
    </citation>
    <scope>NUCLEOTIDE SEQUENCE [LARGE SCALE GENOMIC DNA]</scope>
    <source>
        <strain evidence="5">Gh-105</strain>
    </source>
</reference>
<dbReference type="EMBL" id="FOPM01000016">
    <property type="protein sequence ID" value="SFG91114.1"/>
    <property type="molecule type" value="Genomic_DNA"/>
</dbReference>
<dbReference type="CDD" id="cd01130">
    <property type="entry name" value="VirB11-like_ATPase"/>
    <property type="match status" value="1"/>
</dbReference>
<accession>A0A1I2VP83</accession>
<dbReference type="FunFam" id="3.40.50.300:FF:000521">
    <property type="entry name" value="Type II secretion system protein E"/>
    <property type="match status" value="1"/>
</dbReference>
<dbReference type="GO" id="GO:0016887">
    <property type="term" value="F:ATP hydrolysis activity"/>
    <property type="evidence" value="ECO:0007669"/>
    <property type="project" value="InterPro"/>
</dbReference>
<dbReference type="InterPro" id="IPR001482">
    <property type="entry name" value="T2SS/T4SS_dom"/>
</dbReference>
<dbReference type="Pfam" id="PF00437">
    <property type="entry name" value="T2SSE"/>
    <property type="match status" value="1"/>
</dbReference>
<sequence>MFGRRQAAAALAAPKAPAPRPEPTQPIHQETVTRPRVEVAKIVAAPEAPAKSEDYFRTKSMIFGALIEAIDLAQLARLDAESAREEIRDIVSEIIGLKNIVLSINEQEELLDDIGNDVLGYGPLEPLLMRDDIADIMVNGANRAFIEVGGKIQLTGVRFRDNQQLMNICQRIVSQVGRRVDESSPICDARLPDGSRVNIIAPPLALDGPILTIRKFRKDKLTLDQLVGFGAISPEGARILQIIGRVRCNVVISGGTGSGKTTLLNCLTAYIDHDERVITCEDAAELQLQQAHVVRLETRPPNMEGSGQVTMRDLVKNCLRMRPERIIVGEVRGAEAFDLLQAMNTGHDGSMGTLHANSPREALSRLESMITMGGFTLPSRTLREMICGSIDVIIQASRLRDGSRRITHITEVLGMEGDVIITQDLFLYDILGEDANGKLVGRHRSTGIGRPKFWERARYYGEEQALAAALDAAAGSAGLDS</sequence>
<gene>
    <name evidence="4" type="ORF">SAMN05192565_11672</name>
</gene>
<dbReference type="PANTHER" id="PTHR30486:SF15">
    <property type="entry name" value="TYPE II_IV SECRETION SYSTEM ATPASE"/>
    <property type="match status" value="1"/>
</dbReference>
<comment type="similarity">
    <text evidence="1">Belongs to the GSP E family.</text>
</comment>
<dbReference type="Proteomes" id="UP000199229">
    <property type="component" value="Unassembled WGS sequence"/>
</dbReference>
<dbReference type="STRING" id="582675.SAMN05192565_11672"/>
<organism evidence="4 5">
    <name type="scientific">Methylobacterium gossipiicola</name>
    <dbReference type="NCBI Taxonomy" id="582675"/>
    <lineage>
        <taxon>Bacteria</taxon>
        <taxon>Pseudomonadati</taxon>
        <taxon>Pseudomonadota</taxon>
        <taxon>Alphaproteobacteria</taxon>
        <taxon>Hyphomicrobiales</taxon>
        <taxon>Methylobacteriaceae</taxon>
        <taxon>Methylobacterium</taxon>
    </lineage>
</organism>
<proteinExistence type="inferred from homology"/>
<evidence type="ECO:0000259" key="3">
    <source>
        <dbReference type="Pfam" id="PF00437"/>
    </source>
</evidence>
<dbReference type="Gene3D" id="3.30.450.380">
    <property type="match status" value="1"/>
</dbReference>
<evidence type="ECO:0000256" key="1">
    <source>
        <dbReference type="ARBA" id="ARBA00006611"/>
    </source>
</evidence>
<evidence type="ECO:0000256" key="2">
    <source>
        <dbReference type="SAM" id="MobiDB-lite"/>
    </source>
</evidence>
<dbReference type="FunFam" id="3.30.450.380:FF:000003">
    <property type="entry name" value="Pilus assembly protein CpaF"/>
    <property type="match status" value="1"/>
</dbReference>
<dbReference type="RefSeq" id="WP_091972975.1">
    <property type="nucleotide sequence ID" value="NZ_FOPM01000016.1"/>
</dbReference>
<dbReference type="PANTHER" id="PTHR30486">
    <property type="entry name" value="TWITCHING MOTILITY PROTEIN PILT"/>
    <property type="match status" value="1"/>
</dbReference>
<keyword evidence="5" id="KW-1185">Reference proteome</keyword>
<dbReference type="InterPro" id="IPR027417">
    <property type="entry name" value="P-loop_NTPase"/>
</dbReference>
<protein>
    <submittedName>
        <fullName evidence="4">Pilus assembly protein CpaF</fullName>
    </submittedName>
</protein>
<feature type="region of interest" description="Disordered" evidence="2">
    <location>
        <begin position="1"/>
        <end position="32"/>
    </location>
</feature>
<dbReference type="SUPFAM" id="SSF52540">
    <property type="entry name" value="P-loop containing nucleoside triphosphate hydrolases"/>
    <property type="match status" value="1"/>
</dbReference>
<evidence type="ECO:0000313" key="5">
    <source>
        <dbReference type="Proteomes" id="UP000199229"/>
    </source>
</evidence>
<dbReference type="Gene3D" id="3.40.50.300">
    <property type="entry name" value="P-loop containing nucleotide triphosphate hydrolases"/>
    <property type="match status" value="1"/>
</dbReference>
<feature type="domain" description="Bacterial type II secretion system protein E" evidence="3">
    <location>
        <begin position="121"/>
        <end position="395"/>
    </location>
</feature>
<dbReference type="OrthoDB" id="9810761at2"/>